<dbReference type="Proteomes" id="UP000001542">
    <property type="component" value="Unassembled WGS sequence"/>
</dbReference>
<keyword evidence="2" id="KW-1185">Reference proteome</keyword>
<dbReference type="RefSeq" id="XP_001300569.1">
    <property type="nucleotide sequence ID" value="XM_001300568.1"/>
</dbReference>
<dbReference type="KEGG" id="tva:4745291"/>
<dbReference type="VEuPathDB" id="TrichDB:TVAGG3_0233340"/>
<evidence type="ECO:0000313" key="2">
    <source>
        <dbReference type="Proteomes" id="UP000001542"/>
    </source>
</evidence>
<reference evidence="1" key="1">
    <citation type="submission" date="2006-10" db="EMBL/GenBank/DDBJ databases">
        <authorList>
            <person name="Amadeo P."/>
            <person name="Zhao Q."/>
            <person name="Wortman J."/>
            <person name="Fraser-Liggett C."/>
            <person name="Carlton J."/>
        </authorList>
    </citation>
    <scope>NUCLEOTIDE SEQUENCE</scope>
    <source>
        <strain evidence="1">G3</strain>
    </source>
</reference>
<reference evidence="1" key="2">
    <citation type="journal article" date="2007" name="Science">
        <title>Draft genome sequence of the sexually transmitted pathogen Trichomonas vaginalis.</title>
        <authorList>
            <person name="Carlton J.M."/>
            <person name="Hirt R.P."/>
            <person name="Silva J.C."/>
            <person name="Delcher A.L."/>
            <person name="Schatz M."/>
            <person name="Zhao Q."/>
            <person name="Wortman J.R."/>
            <person name="Bidwell S.L."/>
            <person name="Alsmark U.C.M."/>
            <person name="Besteiro S."/>
            <person name="Sicheritz-Ponten T."/>
            <person name="Noel C.J."/>
            <person name="Dacks J.B."/>
            <person name="Foster P.G."/>
            <person name="Simillion C."/>
            <person name="Van de Peer Y."/>
            <person name="Miranda-Saavedra D."/>
            <person name="Barton G.J."/>
            <person name="Westrop G.D."/>
            <person name="Mueller S."/>
            <person name="Dessi D."/>
            <person name="Fiori P.L."/>
            <person name="Ren Q."/>
            <person name="Paulsen I."/>
            <person name="Zhang H."/>
            <person name="Bastida-Corcuera F.D."/>
            <person name="Simoes-Barbosa A."/>
            <person name="Brown M.T."/>
            <person name="Hayes R.D."/>
            <person name="Mukherjee M."/>
            <person name="Okumura C.Y."/>
            <person name="Schneider R."/>
            <person name="Smith A.J."/>
            <person name="Vanacova S."/>
            <person name="Villalvazo M."/>
            <person name="Haas B.J."/>
            <person name="Pertea M."/>
            <person name="Feldblyum T.V."/>
            <person name="Utterback T.R."/>
            <person name="Shu C.L."/>
            <person name="Osoegawa K."/>
            <person name="de Jong P.J."/>
            <person name="Hrdy I."/>
            <person name="Horvathova L."/>
            <person name="Zubacova Z."/>
            <person name="Dolezal P."/>
            <person name="Malik S.B."/>
            <person name="Logsdon J.M. Jr."/>
            <person name="Henze K."/>
            <person name="Gupta A."/>
            <person name="Wang C.C."/>
            <person name="Dunne R.L."/>
            <person name="Upcroft J.A."/>
            <person name="Upcroft P."/>
            <person name="White O."/>
            <person name="Salzberg S.L."/>
            <person name="Tang P."/>
            <person name="Chiu C.-H."/>
            <person name="Lee Y.-S."/>
            <person name="Embley T.M."/>
            <person name="Coombs G.H."/>
            <person name="Mottram J.C."/>
            <person name="Tachezy J."/>
            <person name="Fraser-Liggett C.M."/>
            <person name="Johnson P.J."/>
        </authorList>
    </citation>
    <scope>NUCLEOTIDE SEQUENCE [LARGE SCALE GENOMIC DNA]</scope>
    <source>
        <strain evidence="1">G3</strain>
    </source>
</reference>
<protein>
    <submittedName>
        <fullName evidence="1">Uncharacterized protein</fullName>
    </submittedName>
</protein>
<dbReference type="VEuPathDB" id="TrichDB:TVAG_226210"/>
<dbReference type="EMBL" id="DS114419">
    <property type="protein sequence ID" value="EAX87639.1"/>
    <property type="molecule type" value="Genomic_DNA"/>
</dbReference>
<sequence length="125" mass="14779">MRAELERANSAAVAKVRGLTEHETSYDTFNLNGMTQRAIYGDSWVFDVFTTMWYRFFYEFIFLYGYNGISDFFWNFNAQRIVFKSMKEISMDDSLRAKCGERDNHIVVDNLDNLSNENEIHQDLL</sequence>
<proteinExistence type="predicted"/>
<accession>A2G5C8</accession>
<dbReference type="InParanoid" id="A2G5C8"/>
<gene>
    <name evidence="1" type="ORF">TVAG_226210</name>
</gene>
<organism evidence="1 2">
    <name type="scientific">Trichomonas vaginalis (strain ATCC PRA-98 / G3)</name>
    <dbReference type="NCBI Taxonomy" id="412133"/>
    <lineage>
        <taxon>Eukaryota</taxon>
        <taxon>Metamonada</taxon>
        <taxon>Parabasalia</taxon>
        <taxon>Trichomonadida</taxon>
        <taxon>Trichomonadidae</taxon>
        <taxon>Trichomonas</taxon>
    </lineage>
</organism>
<name>A2G5C8_TRIV3</name>
<evidence type="ECO:0000313" key="1">
    <source>
        <dbReference type="EMBL" id="EAX87639.1"/>
    </source>
</evidence>
<dbReference type="AlphaFoldDB" id="A2G5C8"/>